<evidence type="ECO:0000259" key="7">
    <source>
        <dbReference type="Pfam" id="PF05425"/>
    </source>
</evidence>
<feature type="transmembrane region" description="Helical" evidence="6">
    <location>
        <begin position="12"/>
        <end position="36"/>
    </location>
</feature>
<evidence type="ECO:0000313" key="9">
    <source>
        <dbReference type="Proteomes" id="UP000005012"/>
    </source>
</evidence>
<feature type="transmembrane region" description="Helical" evidence="6">
    <location>
        <begin position="43"/>
        <end position="65"/>
    </location>
</feature>
<feature type="transmembrane region" description="Helical" evidence="6">
    <location>
        <begin position="198"/>
        <end position="216"/>
    </location>
</feature>
<dbReference type="GeneID" id="93519091"/>
<accession>A0A140NJ89</accession>
<dbReference type="RefSeq" id="WP_004920413.1">
    <property type="nucleotide sequence ID" value="NC_017731.1"/>
</dbReference>
<dbReference type="GO" id="GO:0046688">
    <property type="term" value="P:response to copper ion"/>
    <property type="evidence" value="ECO:0007669"/>
    <property type="project" value="UniProtKB-UniRule"/>
</dbReference>
<feature type="domain" description="Copper resistance protein D" evidence="7">
    <location>
        <begin position="195"/>
        <end position="291"/>
    </location>
</feature>
<comment type="similarity">
    <text evidence="6">Belongs to the CopD family.</text>
</comment>
<gene>
    <name evidence="8" type="ordered locus">S70_00860</name>
</gene>
<keyword evidence="6" id="KW-0186">Copper</keyword>
<dbReference type="GO" id="GO:0006825">
    <property type="term" value="P:copper ion transport"/>
    <property type="evidence" value="ECO:0007669"/>
    <property type="project" value="InterPro"/>
</dbReference>
<dbReference type="OrthoDB" id="7032707at2"/>
<keyword evidence="4 6" id="KW-1133">Transmembrane helix</keyword>
<evidence type="ECO:0000256" key="1">
    <source>
        <dbReference type="ARBA" id="ARBA00004651"/>
    </source>
</evidence>
<dbReference type="InterPro" id="IPR032694">
    <property type="entry name" value="CopC/D"/>
</dbReference>
<evidence type="ECO:0000256" key="4">
    <source>
        <dbReference type="ARBA" id="ARBA00022989"/>
    </source>
</evidence>
<reference evidence="8 9" key="1">
    <citation type="journal article" date="2012" name="J. Bacteriol.">
        <title>Complete Genome Sequence of Providencia stuartii Clinical Isolate MRSN 2154.</title>
        <authorList>
            <person name="Clifford R.J."/>
            <person name="Hang J."/>
            <person name="Riley M.C."/>
            <person name="Onmus-Leone F."/>
            <person name="Kuschner R.A."/>
            <person name="Lesho E.P."/>
            <person name="Waterman P.E."/>
        </authorList>
    </citation>
    <scope>NUCLEOTIDE SEQUENCE [LARGE SCALE GENOMIC DNA]</scope>
    <source>
        <strain evidence="8 9">MRSN 2154</strain>
    </source>
</reference>
<dbReference type="PANTHER" id="PTHR34820">
    <property type="entry name" value="INNER MEMBRANE PROTEIN YEBZ"/>
    <property type="match status" value="1"/>
</dbReference>
<dbReference type="NCBIfam" id="NF033808">
    <property type="entry name" value="copper_CopD"/>
    <property type="match status" value="1"/>
</dbReference>
<evidence type="ECO:0000256" key="3">
    <source>
        <dbReference type="ARBA" id="ARBA00022692"/>
    </source>
</evidence>
<feature type="transmembrane region" description="Helical" evidence="6">
    <location>
        <begin position="236"/>
        <end position="258"/>
    </location>
</feature>
<proteinExistence type="inferred from homology"/>
<dbReference type="HOGENOM" id="CLU_075540_1_0_6"/>
<dbReference type="InterPro" id="IPR047689">
    <property type="entry name" value="CopD"/>
</dbReference>
<dbReference type="KEGG" id="psi:S70_00860"/>
<keyword evidence="2 6" id="KW-1003">Cell membrane</keyword>
<evidence type="ECO:0000313" key="8">
    <source>
        <dbReference type="EMBL" id="AFH92072.1"/>
    </source>
</evidence>
<comment type="subcellular location">
    <subcellularLocation>
        <location evidence="6">Cell inner membrane</location>
        <topology evidence="6">Multi-pass membrane protein</topology>
    </subcellularLocation>
    <subcellularLocation>
        <location evidence="1">Cell membrane</location>
        <topology evidence="1">Multi-pass membrane protein</topology>
    </subcellularLocation>
</comment>
<keyword evidence="3 6" id="KW-0812">Transmembrane</keyword>
<dbReference type="Pfam" id="PF05425">
    <property type="entry name" value="CopD"/>
    <property type="match status" value="1"/>
</dbReference>
<evidence type="ECO:0000256" key="2">
    <source>
        <dbReference type="ARBA" id="ARBA00022475"/>
    </source>
</evidence>
<protein>
    <recommendedName>
        <fullName evidence="6">Copper resistance protein D</fullName>
    </recommendedName>
</protein>
<keyword evidence="5 6" id="KW-0472">Membrane</keyword>
<keyword evidence="6" id="KW-0997">Cell inner membrane</keyword>
<sequence>MSLEAFYTVIRFSHFIAAMLMCGMSIFAAILSVGAFSQILRRYLNRAIIFSAVVTVVTAFGWMAAQAGLMGDGWEEALDFDIWSSVFGTTFGLVWRWELVFAVITLGVIFIRSQNIRLYLLLLLSIVLLGLHALIGHAAMYGGVIGALNRLNQFLHLISSAYWFGGLWPFLICIQFLRDKKELAPGLDKQIFASLIRFSRVGHVAVVIVVVTGIISSMTLLPNWPFNYTGSEYQSWLWLKISLVALMVILALVNRYILVPNIKRKGRLQYLIINSWIELLLGTTAILAVAIFATYQPV</sequence>
<comment type="function">
    <text evidence="6">Involved in copper resistance.</text>
</comment>
<dbReference type="AlphaFoldDB" id="A0A140NJ89"/>
<dbReference type="EMBL" id="CP003488">
    <property type="protein sequence ID" value="AFH92072.1"/>
    <property type="molecule type" value="Genomic_DNA"/>
</dbReference>
<feature type="transmembrane region" description="Helical" evidence="6">
    <location>
        <begin position="154"/>
        <end position="177"/>
    </location>
</feature>
<dbReference type="PANTHER" id="PTHR34820:SF4">
    <property type="entry name" value="INNER MEMBRANE PROTEIN YEBZ"/>
    <property type="match status" value="1"/>
</dbReference>
<dbReference type="GO" id="GO:0005886">
    <property type="term" value="C:plasma membrane"/>
    <property type="evidence" value="ECO:0007669"/>
    <property type="project" value="UniProtKB-SubCell"/>
</dbReference>
<dbReference type="InterPro" id="IPR008457">
    <property type="entry name" value="Cu-R_CopD_dom"/>
</dbReference>
<organism evidence="8 9">
    <name type="scientific">Providencia stuartii (strain MRSN 2154)</name>
    <dbReference type="NCBI Taxonomy" id="1157951"/>
    <lineage>
        <taxon>Bacteria</taxon>
        <taxon>Pseudomonadati</taxon>
        <taxon>Pseudomonadota</taxon>
        <taxon>Gammaproteobacteria</taxon>
        <taxon>Enterobacterales</taxon>
        <taxon>Morganellaceae</taxon>
        <taxon>Providencia</taxon>
    </lineage>
</organism>
<dbReference type="PATRIC" id="fig|1157951.4.peg.174"/>
<feature type="transmembrane region" description="Helical" evidence="6">
    <location>
        <begin position="118"/>
        <end position="142"/>
    </location>
</feature>
<name>A0A140NJ89_PROSM</name>
<dbReference type="Proteomes" id="UP000005012">
    <property type="component" value="Chromosome"/>
</dbReference>
<reference evidence="9" key="2">
    <citation type="submission" date="2012-04" db="EMBL/GenBank/DDBJ databases">
        <title>Complete genome sequence of Providencia stuartii clinical isolate MRSN 2154.</title>
        <authorList>
            <person name="Clifford R.J."/>
            <person name="Hang J."/>
            <person name="Riley M.C."/>
            <person name="Onmus-Leone F."/>
            <person name="Kuschner R.A."/>
            <person name="Lesho E.P."/>
            <person name="Waterman P.E."/>
        </authorList>
    </citation>
    <scope>NUCLEOTIDE SEQUENCE [LARGE SCALE GENOMIC DNA]</scope>
    <source>
        <strain evidence="9">MRSN 2154</strain>
    </source>
</reference>
<evidence type="ECO:0000256" key="5">
    <source>
        <dbReference type="ARBA" id="ARBA00023136"/>
    </source>
</evidence>
<evidence type="ECO:0000256" key="6">
    <source>
        <dbReference type="RuleBase" id="RU369037"/>
    </source>
</evidence>
<feature type="transmembrane region" description="Helical" evidence="6">
    <location>
        <begin position="85"/>
        <end position="111"/>
    </location>
</feature>
<feature type="transmembrane region" description="Helical" evidence="6">
    <location>
        <begin position="270"/>
        <end position="295"/>
    </location>
</feature>